<accession>A0A2L2YHT8</accession>
<keyword evidence="7" id="KW-0812">Transmembrane</keyword>
<dbReference type="Pfam" id="PF03987">
    <property type="entry name" value="Autophagy_act_C"/>
    <property type="match status" value="1"/>
</dbReference>
<keyword evidence="7" id="KW-0472">Membrane</keyword>
<dbReference type="EMBL" id="IAAA01024202">
    <property type="protein sequence ID" value="LAA07688.1"/>
    <property type="molecule type" value="mRNA"/>
</dbReference>
<keyword evidence="5" id="KW-0072">Autophagy</keyword>
<name>A0A2L2YHT8_PARTP</name>
<dbReference type="AlphaFoldDB" id="A0A2L2YHT8"/>
<evidence type="ECO:0000256" key="3">
    <source>
        <dbReference type="ARBA" id="ARBA00022679"/>
    </source>
</evidence>
<evidence type="ECO:0000256" key="2">
    <source>
        <dbReference type="ARBA" id="ARBA00021099"/>
    </source>
</evidence>
<evidence type="ECO:0000256" key="6">
    <source>
        <dbReference type="ARBA" id="ARBA00029833"/>
    </source>
</evidence>
<organism evidence="8">
    <name type="scientific">Parasteatoda tepidariorum</name>
    <name type="common">Common house spider</name>
    <name type="synonym">Achaearanea tepidariorum</name>
    <dbReference type="NCBI Taxonomy" id="114398"/>
    <lineage>
        <taxon>Eukaryota</taxon>
        <taxon>Metazoa</taxon>
        <taxon>Ecdysozoa</taxon>
        <taxon>Arthropoda</taxon>
        <taxon>Chelicerata</taxon>
        <taxon>Arachnida</taxon>
        <taxon>Araneae</taxon>
        <taxon>Araneomorphae</taxon>
        <taxon>Entelegynae</taxon>
        <taxon>Araneoidea</taxon>
        <taxon>Theridiidae</taxon>
        <taxon>Parasteatoda</taxon>
    </lineage>
</organism>
<feature type="transmembrane region" description="Helical" evidence="7">
    <location>
        <begin position="156"/>
        <end position="176"/>
    </location>
</feature>
<dbReference type="PANTHER" id="PTHR14957:SF1">
    <property type="entry name" value="UBIQUITIN-LIKE-CONJUGATING ENZYME ATG10"/>
    <property type="match status" value="1"/>
</dbReference>
<dbReference type="Gene3D" id="3.30.1460.50">
    <property type="match status" value="1"/>
</dbReference>
<keyword evidence="3" id="KW-0808">Transferase</keyword>
<evidence type="ECO:0000256" key="5">
    <source>
        <dbReference type="ARBA" id="ARBA00023006"/>
    </source>
</evidence>
<dbReference type="OrthoDB" id="4089664at2759"/>
<reference evidence="8" key="1">
    <citation type="journal article" date="2016" name="Mol. Ecol. Resour.">
        <title>Evaluation of the impact of RNA preservation methods of spiders for de novo transcriptome assembly.</title>
        <authorList>
            <person name="Kono N."/>
            <person name="Nakamura H."/>
            <person name="Ito Y."/>
            <person name="Tomita M."/>
            <person name="Arakawa K."/>
        </authorList>
    </citation>
    <scope>NUCLEOTIDE SEQUENCE</scope>
    <source>
        <tissue evidence="8">Whole body</tissue>
    </source>
</reference>
<dbReference type="PANTHER" id="PTHR14957">
    <property type="entry name" value="UBIQUITIN-LIKE-CONJUGATING ENZYME ATG10"/>
    <property type="match status" value="1"/>
</dbReference>
<dbReference type="GO" id="GO:0032446">
    <property type="term" value="P:protein modification by small protein conjugation"/>
    <property type="evidence" value="ECO:0007669"/>
    <property type="project" value="TreeGrafter"/>
</dbReference>
<dbReference type="GO" id="GO:0061651">
    <property type="term" value="F:Atg12 conjugating enzyme activity"/>
    <property type="evidence" value="ECO:0007669"/>
    <property type="project" value="TreeGrafter"/>
</dbReference>
<sequence length="182" mass="21126">MTLQYEQFKKFASEFVSISSNLGDEWVLKSIKKGPEEEVYLEKRILKPDNKDNDIPDIDRNEIEQMSSFKIFVYHIIYSQSYSVPVLCFNANHEDGKLLSLDEIWNEIPKCYGNLPENKWNMLTQQEHPKLGIPCFMIHPCYTADLMSACKSSNYIISWLSIIGPIVGLNLSLQYAKFTQKM</sequence>
<dbReference type="GO" id="GO:0000422">
    <property type="term" value="P:autophagy of mitochondrion"/>
    <property type="evidence" value="ECO:0007669"/>
    <property type="project" value="TreeGrafter"/>
</dbReference>
<keyword evidence="4" id="KW-0833">Ubl conjugation pathway</keyword>
<dbReference type="GO" id="GO:0000045">
    <property type="term" value="P:autophagosome assembly"/>
    <property type="evidence" value="ECO:0007669"/>
    <property type="project" value="TreeGrafter"/>
</dbReference>
<evidence type="ECO:0000256" key="7">
    <source>
        <dbReference type="SAM" id="Phobius"/>
    </source>
</evidence>
<evidence type="ECO:0000256" key="4">
    <source>
        <dbReference type="ARBA" id="ARBA00022786"/>
    </source>
</evidence>
<protein>
    <recommendedName>
        <fullName evidence="2">Ubiquitin-like-conjugating enzyme ATG10</fullName>
    </recommendedName>
    <alternativeName>
        <fullName evidence="6">Autophagy-related protein 10</fullName>
    </alternativeName>
</protein>
<comment type="similarity">
    <text evidence="1">Belongs to the ATG10 family.</text>
</comment>
<dbReference type="EMBL" id="IAAA01024203">
    <property type="protein sequence ID" value="LAA07690.1"/>
    <property type="molecule type" value="mRNA"/>
</dbReference>
<keyword evidence="7" id="KW-1133">Transmembrane helix</keyword>
<proteinExistence type="evidence at transcript level"/>
<dbReference type="OMA" id="FSACHED"/>
<evidence type="ECO:0000313" key="8">
    <source>
        <dbReference type="EMBL" id="LAA07688.1"/>
    </source>
</evidence>
<dbReference type="InterPro" id="IPR007135">
    <property type="entry name" value="Atg3/Atg10"/>
</dbReference>
<dbReference type="GO" id="GO:0005829">
    <property type="term" value="C:cytosol"/>
    <property type="evidence" value="ECO:0007669"/>
    <property type="project" value="TreeGrafter"/>
</dbReference>
<evidence type="ECO:0000256" key="1">
    <source>
        <dbReference type="ARBA" id="ARBA00005696"/>
    </source>
</evidence>